<evidence type="ECO:0000313" key="2">
    <source>
        <dbReference type="Proteomes" id="UP000314294"/>
    </source>
</evidence>
<proteinExistence type="predicted"/>
<comment type="caution">
    <text evidence="1">The sequence shown here is derived from an EMBL/GenBank/DDBJ whole genome shotgun (WGS) entry which is preliminary data.</text>
</comment>
<keyword evidence="2" id="KW-1185">Reference proteome</keyword>
<name>A0A4Z2EUS2_9TELE</name>
<dbReference type="EMBL" id="SRLO01002549">
    <property type="protein sequence ID" value="TNN32686.1"/>
    <property type="molecule type" value="Genomic_DNA"/>
</dbReference>
<gene>
    <name evidence="1" type="ORF">EYF80_057151</name>
</gene>
<dbReference type="AlphaFoldDB" id="A0A4Z2EUS2"/>
<sequence length="118" mass="13171">MGTVCAPVSPRDSRSTLLIGTNVMFPGKPAPAYADPPDSETPWMEWTWPACVRRSVVVVVAQLIPMLPWPPSCRRWICPVPSSSPCVKPMGWLGRLPMGSMYCPLDVTIPEFWMWTIP</sequence>
<accession>A0A4Z2EUS2</accession>
<dbReference type="Proteomes" id="UP000314294">
    <property type="component" value="Unassembled WGS sequence"/>
</dbReference>
<reference evidence="1 2" key="1">
    <citation type="submission" date="2019-03" db="EMBL/GenBank/DDBJ databases">
        <title>First draft genome of Liparis tanakae, snailfish: a comprehensive survey of snailfish specific genes.</title>
        <authorList>
            <person name="Kim W."/>
            <person name="Song I."/>
            <person name="Jeong J.-H."/>
            <person name="Kim D."/>
            <person name="Kim S."/>
            <person name="Ryu S."/>
            <person name="Song J.Y."/>
            <person name="Lee S.K."/>
        </authorList>
    </citation>
    <scope>NUCLEOTIDE SEQUENCE [LARGE SCALE GENOMIC DNA]</scope>
    <source>
        <tissue evidence="1">Muscle</tissue>
    </source>
</reference>
<protein>
    <submittedName>
        <fullName evidence="1">Uncharacterized protein</fullName>
    </submittedName>
</protein>
<evidence type="ECO:0000313" key="1">
    <source>
        <dbReference type="EMBL" id="TNN32686.1"/>
    </source>
</evidence>
<organism evidence="1 2">
    <name type="scientific">Liparis tanakae</name>
    <name type="common">Tanaka's snailfish</name>
    <dbReference type="NCBI Taxonomy" id="230148"/>
    <lineage>
        <taxon>Eukaryota</taxon>
        <taxon>Metazoa</taxon>
        <taxon>Chordata</taxon>
        <taxon>Craniata</taxon>
        <taxon>Vertebrata</taxon>
        <taxon>Euteleostomi</taxon>
        <taxon>Actinopterygii</taxon>
        <taxon>Neopterygii</taxon>
        <taxon>Teleostei</taxon>
        <taxon>Neoteleostei</taxon>
        <taxon>Acanthomorphata</taxon>
        <taxon>Eupercaria</taxon>
        <taxon>Perciformes</taxon>
        <taxon>Cottioidei</taxon>
        <taxon>Cottales</taxon>
        <taxon>Liparidae</taxon>
        <taxon>Liparis</taxon>
    </lineage>
</organism>